<dbReference type="InParanoid" id="A0A0C3C0S4"/>
<feature type="compositionally biased region" description="Basic and acidic residues" evidence="1">
    <location>
        <begin position="223"/>
        <end position="234"/>
    </location>
</feature>
<feature type="compositionally biased region" description="Basic and acidic residues" evidence="1">
    <location>
        <begin position="339"/>
        <end position="355"/>
    </location>
</feature>
<organism evidence="2 3">
    <name type="scientific">Piloderma croceum (strain F 1598)</name>
    <dbReference type="NCBI Taxonomy" id="765440"/>
    <lineage>
        <taxon>Eukaryota</taxon>
        <taxon>Fungi</taxon>
        <taxon>Dikarya</taxon>
        <taxon>Basidiomycota</taxon>
        <taxon>Agaricomycotina</taxon>
        <taxon>Agaricomycetes</taxon>
        <taxon>Agaricomycetidae</taxon>
        <taxon>Atheliales</taxon>
        <taxon>Atheliaceae</taxon>
        <taxon>Piloderma</taxon>
    </lineage>
</organism>
<feature type="region of interest" description="Disordered" evidence="1">
    <location>
        <begin position="185"/>
        <end position="268"/>
    </location>
</feature>
<evidence type="ECO:0000256" key="1">
    <source>
        <dbReference type="SAM" id="MobiDB-lite"/>
    </source>
</evidence>
<dbReference type="AlphaFoldDB" id="A0A0C3C0S4"/>
<dbReference type="EMBL" id="KN832970">
    <property type="protein sequence ID" value="KIM92433.1"/>
    <property type="molecule type" value="Genomic_DNA"/>
</dbReference>
<feature type="region of interest" description="Disordered" evidence="1">
    <location>
        <begin position="1"/>
        <end position="128"/>
    </location>
</feature>
<feature type="compositionally biased region" description="Polar residues" evidence="1">
    <location>
        <begin position="1"/>
        <end position="13"/>
    </location>
</feature>
<gene>
    <name evidence="2" type="ORF">PILCRDRAFT_465</name>
</gene>
<reference evidence="2 3" key="1">
    <citation type="submission" date="2014-04" db="EMBL/GenBank/DDBJ databases">
        <authorList>
            <consortium name="DOE Joint Genome Institute"/>
            <person name="Kuo A."/>
            <person name="Tarkka M."/>
            <person name="Buscot F."/>
            <person name="Kohler A."/>
            <person name="Nagy L.G."/>
            <person name="Floudas D."/>
            <person name="Copeland A."/>
            <person name="Barry K.W."/>
            <person name="Cichocki N."/>
            <person name="Veneault-Fourrey C."/>
            <person name="LaButti K."/>
            <person name="Lindquist E.A."/>
            <person name="Lipzen A."/>
            <person name="Lundell T."/>
            <person name="Morin E."/>
            <person name="Murat C."/>
            <person name="Sun H."/>
            <person name="Tunlid A."/>
            <person name="Henrissat B."/>
            <person name="Grigoriev I.V."/>
            <person name="Hibbett D.S."/>
            <person name="Martin F."/>
            <person name="Nordberg H.P."/>
            <person name="Cantor M.N."/>
            <person name="Hua S.X."/>
        </authorList>
    </citation>
    <scope>NUCLEOTIDE SEQUENCE [LARGE SCALE GENOMIC DNA]</scope>
    <source>
        <strain evidence="2 3">F 1598</strain>
    </source>
</reference>
<feature type="compositionally biased region" description="Basic residues" evidence="1">
    <location>
        <begin position="375"/>
        <end position="384"/>
    </location>
</feature>
<feature type="compositionally biased region" description="Basic and acidic residues" evidence="1">
    <location>
        <begin position="101"/>
        <end position="112"/>
    </location>
</feature>
<name>A0A0C3C0S4_PILCF</name>
<sequence>MSQYRRNSSTTVRPRQPSPLASDAVGNPGVESVNELLSPPAQSQPTEPKTQPIWIMSDGPPRPPRRSRRRPQTAPHPSPSSSDTRNDTHGLLPIILQFPDSPKHPSELDELRPSSLPPTTIPTSNTGFLNRVPKRIHFDDDAASTSSPMLPRRPSVPTLKSYIRPSTAATLNPSEQLSRSTLLRREPSLMSMDASRPVAEVRSRAKSSIAFSEVVPARRKDHRSADLNPDDRRPTISPLSFTRPRTPSEMSHSPPVTASTLNDESTSSLTVYESLQEETQTRQGDEPRVIKKPLWDMTKVHSNSIDKKTLAEPQPSHLITFQSHGSTLPLGFSGSPSKPEVRPDNEITGERDEKTQTGMTGGKATPPRTGGTMRRVWRSIIGRK</sequence>
<feature type="compositionally biased region" description="Polar residues" evidence="1">
    <location>
        <begin position="237"/>
        <end position="268"/>
    </location>
</feature>
<accession>A0A0C3C0S4</accession>
<dbReference type="HOGENOM" id="CLU_719836_0_0_1"/>
<reference evidence="3" key="2">
    <citation type="submission" date="2015-01" db="EMBL/GenBank/DDBJ databases">
        <title>Evolutionary Origins and Diversification of the Mycorrhizal Mutualists.</title>
        <authorList>
            <consortium name="DOE Joint Genome Institute"/>
            <consortium name="Mycorrhizal Genomics Consortium"/>
            <person name="Kohler A."/>
            <person name="Kuo A."/>
            <person name="Nagy L.G."/>
            <person name="Floudas D."/>
            <person name="Copeland A."/>
            <person name="Barry K.W."/>
            <person name="Cichocki N."/>
            <person name="Veneault-Fourrey C."/>
            <person name="LaButti K."/>
            <person name="Lindquist E.A."/>
            <person name="Lipzen A."/>
            <person name="Lundell T."/>
            <person name="Morin E."/>
            <person name="Murat C."/>
            <person name="Riley R."/>
            <person name="Ohm R."/>
            <person name="Sun H."/>
            <person name="Tunlid A."/>
            <person name="Henrissat B."/>
            <person name="Grigoriev I.V."/>
            <person name="Hibbett D.S."/>
            <person name="Martin F."/>
        </authorList>
    </citation>
    <scope>NUCLEOTIDE SEQUENCE [LARGE SCALE GENOMIC DNA]</scope>
    <source>
        <strain evidence="3">F 1598</strain>
    </source>
</reference>
<feature type="region of interest" description="Disordered" evidence="1">
    <location>
        <begin position="332"/>
        <end position="384"/>
    </location>
</feature>
<protein>
    <submittedName>
        <fullName evidence="2">Uncharacterized protein</fullName>
    </submittedName>
</protein>
<evidence type="ECO:0000313" key="2">
    <source>
        <dbReference type="EMBL" id="KIM92433.1"/>
    </source>
</evidence>
<feature type="compositionally biased region" description="Polar residues" evidence="1">
    <location>
        <begin position="40"/>
        <end position="49"/>
    </location>
</feature>
<dbReference type="Proteomes" id="UP000054166">
    <property type="component" value="Unassembled WGS sequence"/>
</dbReference>
<keyword evidence="3" id="KW-1185">Reference proteome</keyword>
<evidence type="ECO:0000313" key="3">
    <source>
        <dbReference type="Proteomes" id="UP000054166"/>
    </source>
</evidence>
<proteinExistence type="predicted"/>